<comment type="caution">
    <text evidence="3">The sequence shown here is derived from an EMBL/GenBank/DDBJ whole genome shotgun (WGS) entry which is preliminary data.</text>
</comment>
<dbReference type="AlphaFoldDB" id="A0A8B6BU33"/>
<dbReference type="OrthoDB" id="6164581at2759"/>
<dbReference type="Proteomes" id="UP000596742">
    <property type="component" value="Unassembled WGS sequence"/>
</dbReference>
<gene>
    <name evidence="3" type="ORF">MGAL_10B020526</name>
</gene>
<feature type="region of interest" description="Disordered" evidence="1">
    <location>
        <begin position="213"/>
        <end position="238"/>
    </location>
</feature>
<organism evidence="3 4">
    <name type="scientific">Mytilus galloprovincialis</name>
    <name type="common">Mediterranean mussel</name>
    <dbReference type="NCBI Taxonomy" id="29158"/>
    <lineage>
        <taxon>Eukaryota</taxon>
        <taxon>Metazoa</taxon>
        <taxon>Spiralia</taxon>
        <taxon>Lophotrochozoa</taxon>
        <taxon>Mollusca</taxon>
        <taxon>Bivalvia</taxon>
        <taxon>Autobranchia</taxon>
        <taxon>Pteriomorphia</taxon>
        <taxon>Mytilida</taxon>
        <taxon>Mytiloidea</taxon>
        <taxon>Mytilidae</taxon>
        <taxon>Mytilinae</taxon>
        <taxon>Mytilus</taxon>
    </lineage>
</organism>
<evidence type="ECO:0000256" key="2">
    <source>
        <dbReference type="SAM" id="SignalP"/>
    </source>
</evidence>
<proteinExistence type="predicted"/>
<evidence type="ECO:0000313" key="3">
    <source>
        <dbReference type="EMBL" id="VDH94975.1"/>
    </source>
</evidence>
<feature type="region of interest" description="Disordered" evidence="1">
    <location>
        <begin position="149"/>
        <end position="175"/>
    </location>
</feature>
<keyword evidence="4" id="KW-1185">Reference proteome</keyword>
<feature type="compositionally biased region" description="Polar residues" evidence="1">
    <location>
        <begin position="213"/>
        <end position="231"/>
    </location>
</feature>
<accession>A0A8B6BU33</accession>
<sequence>MNTEGLPMSSVHLLMGVYLDLLLPFLERCQGSNSFPNGDVWLVDDTSFVNSDTPLVSSATPSVGNTTSVSDTPFVSYGTLSDSDTSISNSPVITMNISADKETPSKSIIETTSVNNATKELADDSLKPVGSNTLKSPVKESSRLEVGEMLISPNKTTPYRKSAKPSINESKHSPVPTDEEISFFQTFPYDVSVQLYYQLGRLAALNESRNKNRNFNPVAQDSTNQNISVNKSKLYDRS</sequence>
<keyword evidence="2" id="KW-0732">Signal</keyword>
<protein>
    <submittedName>
        <fullName evidence="3">Uncharacterized protein</fullName>
    </submittedName>
</protein>
<feature type="chain" id="PRO_5032438794" evidence="2">
    <location>
        <begin position="32"/>
        <end position="238"/>
    </location>
</feature>
<evidence type="ECO:0000313" key="4">
    <source>
        <dbReference type="Proteomes" id="UP000596742"/>
    </source>
</evidence>
<name>A0A8B6BU33_MYTGA</name>
<feature type="signal peptide" evidence="2">
    <location>
        <begin position="1"/>
        <end position="31"/>
    </location>
</feature>
<dbReference type="EMBL" id="UYJE01000653">
    <property type="protein sequence ID" value="VDH94975.1"/>
    <property type="molecule type" value="Genomic_DNA"/>
</dbReference>
<reference evidence="3" key="1">
    <citation type="submission" date="2018-11" db="EMBL/GenBank/DDBJ databases">
        <authorList>
            <person name="Alioto T."/>
            <person name="Alioto T."/>
        </authorList>
    </citation>
    <scope>NUCLEOTIDE SEQUENCE</scope>
</reference>
<evidence type="ECO:0000256" key="1">
    <source>
        <dbReference type="SAM" id="MobiDB-lite"/>
    </source>
</evidence>